<dbReference type="PIRSF" id="PIRSF018269">
    <property type="entry name" value="PC_trans_euk"/>
    <property type="match status" value="1"/>
</dbReference>
<keyword evidence="20" id="KW-1185">Reference proteome</keyword>
<evidence type="ECO:0000256" key="8">
    <source>
        <dbReference type="ARBA" id="ARBA00022679"/>
    </source>
</evidence>
<evidence type="ECO:0000256" key="4">
    <source>
        <dbReference type="ARBA" id="ARBA00005189"/>
    </source>
</evidence>
<evidence type="ECO:0000256" key="14">
    <source>
        <dbReference type="ARBA" id="ARBA00023209"/>
    </source>
</evidence>
<dbReference type="InterPro" id="IPR000374">
    <property type="entry name" value="PC_trans"/>
</dbReference>
<dbReference type="GO" id="GO:0016024">
    <property type="term" value="P:CDP-diacylglycerol biosynthetic process"/>
    <property type="evidence" value="ECO:0007669"/>
    <property type="project" value="UniProtKB-UniPathway"/>
</dbReference>
<evidence type="ECO:0000256" key="16">
    <source>
        <dbReference type="RuleBase" id="RU003938"/>
    </source>
</evidence>
<evidence type="ECO:0000313" key="19">
    <source>
        <dbReference type="EMBL" id="PRW33940.1"/>
    </source>
</evidence>
<dbReference type="Proteomes" id="UP000239899">
    <property type="component" value="Unassembled WGS sequence"/>
</dbReference>
<evidence type="ECO:0000256" key="13">
    <source>
        <dbReference type="ARBA" id="ARBA00023136"/>
    </source>
</evidence>
<feature type="transmembrane region" description="Helical" evidence="18">
    <location>
        <begin position="373"/>
        <end position="393"/>
    </location>
</feature>
<feature type="transmembrane region" description="Helical" evidence="18">
    <location>
        <begin position="62"/>
        <end position="81"/>
    </location>
</feature>
<keyword evidence="13 18" id="KW-0472">Membrane</keyword>
<evidence type="ECO:0000256" key="1">
    <source>
        <dbReference type="ARBA" id="ARBA00001698"/>
    </source>
</evidence>
<comment type="catalytic activity">
    <reaction evidence="1 16">
        <text>a 1,2-diacyl-sn-glycero-3-phosphate + CTP + H(+) = a CDP-1,2-diacyl-sn-glycerol + diphosphate</text>
        <dbReference type="Rhea" id="RHEA:16229"/>
        <dbReference type="ChEBI" id="CHEBI:15378"/>
        <dbReference type="ChEBI" id="CHEBI:33019"/>
        <dbReference type="ChEBI" id="CHEBI:37563"/>
        <dbReference type="ChEBI" id="CHEBI:58332"/>
        <dbReference type="ChEBI" id="CHEBI:58608"/>
        <dbReference type="EC" id="2.7.7.41"/>
    </reaction>
</comment>
<comment type="similarity">
    <text evidence="5 16">Belongs to the CDS family.</text>
</comment>
<dbReference type="GO" id="GO:0004605">
    <property type="term" value="F:phosphatidate cytidylyltransferase activity"/>
    <property type="evidence" value="ECO:0007669"/>
    <property type="project" value="UniProtKB-EC"/>
</dbReference>
<evidence type="ECO:0000256" key="15">
    <source>
        <dbReference type="ARBA" id="ARBA00023264"/>
    </source>
</evidence>
<comment type="pathway">
    <text evidence="3 16">Phospholipid metabolism; CDP-diacylglycerol biosynthesis; CDP-diacylglycerol from sn-glycerol 3-phosphate: step 3/3.</text>
</comment>
<keyword evidence="7" id="KW-0444">Lipid biosynthesis</keyword>
<protein>
    <recommendedName>
        <fullName evidence="6 16">Phosphatidate cytidylyltransferase</fullName>
        <ecNumber evidence="6 16">2.7.7.41</ecNumber>
    </recommendedName>
</protein>
<keyword evidence="14" id="KW-0594">Phospholipid biosynthesis</keyword>
<evidence type="ECO:0000256" key="6">
    <source>
        <dbReference type="ARBA" id="ARBA00012487"/>
    </source>
</evidence>
<comment type="subcellular location">
    <subcellularLocation>
        <location evidence="2">Membrane</location>
        <topology evidence="2">Multi-pass membrane protein</topology>
    </subcellularLocation>
</comment>
<proteinExistence type="inferred from homology"/>
<feature type="compositionally biased region" description="Basic residues" evidence="17">
    <location>
        <begin position="15"/>
        <end position="27"/>
    </location>
</feature>
<evidence type="ECO:0000256" key="17">
    <source>
        <dbReference type="SAM" id="MobiDB-lite"/>
    </source>
</evidence>
<evidence type="ECO:0000256" key="12">
    <source>
        <dbReference type="ARBA" id="ARBA00023098"/>
    </source>
</evidence>
<evidence type="ECO:0000256" key="10">
    <source>
        <dbReference type="ARBA" id="ARBA00022695"/>
    </source>
</evidence>
<feature type="transmembrane region" description="Helical" evidence="18">
    <location>
        <begin position="164"/>
        <end position="182"/>
    </location>
</feature>
<keyword evidence="10 16" id="KW-0548">Nucleotidyltransferase</keyword>
<dbReference type="PANTHER" id="PTHR13773">
    <property type="entry name" value="PHOSPHATIDATE CYTIDYLYLTRANSFERASE"/>
    <property type="match status" value="1"/>
</dbReference>
<name>A0A2P6TI31_CHLSO</name>
<comment type="caution">
    <text evidence="19">The sequence shown here is derived from an EMBL/GenBank/DDBJ whole genome shotgun (WGS) entry which is preliminary data.</text>
</comment>
<dbReference type="InterPro" id="IPR016720">
    <property type="entry name" value="PC_Trfase_euk"/>
</dbReference>
<feature type="transmembrane region" description="Helical" evidence="18">
    <location>
        <begin position="123"/>
        <end position="144"/>
    </location>
</feature>
<evidence type="ECO:0000256" key="5">
    <source>
        <dbReference type="ARBA" id="ARBA00010185"/>
    </source>
</evidence>
<feature type="region of interest" description="Disordered" evidence="17">
    <location>
        <begin position="1"/>
        <end position="35"/>
    </location>
</feature>
<organism evidence="19 20">
    <name type="scientific">Chlorella sorokiniana</name>
    <name type="common">Freshwater green alga</name>
    <dbReference type="NCBI Taxonomy" id="3076"/>
    <lineage>
        <taxon>Eukaryota</taxon>
        <taxon>Viridiplantae</taxon>
        <taxon>Chlorophyta</taxon>
        <taxon>core chlorophytes</taxon>
        <taxon>Trebouxiophyceae</taxon>
        <taxon>Chlorellales</taxon>
        <taxon>Chlorellaceae</taxon>
        <taxon>Chlorella clade</taxon>
        <taxon>Chlorella</taxon>
    </lineage>
</organism>
<feature type="transmembrane region" description="Helical" evidence="18">
    <location>
        <begin position="236"/>
        <end position="262"/>
    </location>
</feature>
<evidence type="ECO:0000256" key="2">
    <source>
        <dbReference type="ARBA" id="ARBA00004141"/>
    </source>
</evidence>
<accession>A0A2P6TI31</accession>
<evidence type="ECO:0000256" key="18">
    <source>
        <dbReference type="SAM" id="Phobius"/>
    </source>
</evidence>
<gene>
    <name evidence="19" type="ORF">C2E21_7221</name>
</gene>
<dbReference type="EC" id="2.7.7.41" evidence="6 16"/>
<keyword evidence="9 16" id="KW-0812">Transmembrane</keyword>
<dbReference type="OrthoDB" id="10260889at2759"/>
<evidence type="ECO:0000256" key="11">
    <source>
        <dbReference type="ARBA" id="ARBA00022989"/>
    </source>
</evidence>
<dbReference type="EMBL" id="LHPG02000015">
    <property type="protein sequence ID" value="PRW33940.1"/>
    <property type="molecule type" value="Genomic_DNA"/>
</dbReference>
<evidence type="ECO:0000256" key="7">
    <source>
        <dbReference type="ARBA" id="ARBA00022516"/>
    </source>
</evidence>
<keyword evidence="15" id="KW-1208">Phospholipid metabolism</keyword>
<keyword evidence="12" id="KW-0443">Lipid metabolism</keyword>
<dbReference type="PROSITE" id="PS01315">
    <property type="entry name" value="CDS"/>
    <property type="match status" value="1"/>
</dbReference>
<keyword evidence="8 16" id="KW-0808">Transferase</keyword>
<reference evidence="19 20" key="1">
    <citation type="journal article" date="2018" name="Plant J.">
        <title>Genome sequences of Chlorella sorokiniana UTEX 1602 and Micractinium conductrix SAG 241.80: implications to maltose excretion by a green alga.</title>
        <authorList>
            <person name="Arriola M.B."/>
            <person name="Velmurugan N."/>
            <person name="Zhang Y."/>
            <person name="Plunkett M.H."/>
            <person name="Hondzo H."/>
            <person name="Barney B.M."/>
        </authorList>
    </citation>
    <scope>NUCLEOTIDE SEQUENCE [LARGE SCALE GENOMIC DNA]</scope>
    <source>
        <strain evidence="20">UTEX 1602</strain>
    </source>
</reference>
<comment type="pathway">
    <text evidence="4">Lipid metabolism.</text>
</comment>
<evidence type="ECO:0000313" key="20">
    <source>
        <dbReference type="Proteomes" id="UP000239899"/>
    </source>
</evidence>
<dbReference type="AlphaFoldDB" id="A0A2P6TI31"/>
<dbReference type="GO" id="GO:0005789">
    <property type="term" value="C:endoplasmic reticulum membrane"/>
    <property type="evidence" value="ECO:0007669"/>
    <property type="project" value="TreeGrafter"/>
</dbReference>
<dbReference type="UniPathway" id="UPA00557">
    <property type="reaction ID" value="UER00614"/>
</dbReference>
<keyword evidence="11 18" id="KW-1133">Transmembrane helix</keyword>
<feature type="transmembrane region" description="Helical" evidence="18">
    <location>
        <begin position="194"/>
        <end position="224"/>
    </location>
</feature>
<sequence>MPSPKSSKGEGGVRLQRKSSSLRRRGRSGGGSGDPAAWAAAGAAAGGPLLVDQPPEARYRSFRIRFVSSIVLIVSFLTLIWAGHVPLMFMVLGIQTLMVKELFTLARHAQAERKLPGFRAQQWYFFMVAAFWVYIRFIKNNLIVEITSSARLARMFGWLLKRHTMLAFYLYTAGFVSFVLTLKKGRYTYQFGQYAWTHMILLVVFLPSSLYVSLLFEGIIWFLLPTALVIVNDIMAYLAVLLPTALVIVNDIMAYLAGFFFGRTPLIKLSPKKTWEGFLGGCVGTVVAAWYGAWVMSQFKWFTCPRMDLSIWQPMPCDEVPDIYRPHTFRLSDALTGANPAWVDLVHNVGALLPERLRSAIAGYTFTCLPMQLHAVSLALFASFIAPFGGFFASGFKRGFKIKDFGDSIPGHGGVTDRFDCQVVMAIFCYVYYNNYVSPATTSVSAVMSAALKLPPLQQLELLERLSNVLVGHEMLPAKLGSAIAQHTGRALTGGG</sequence>
<dbReference type="STRING" id="3076.A0A2P6TI31"/>
<feature type="transmembrane region" description="Helical" evidence="18">
    <location>
        <begin position="274"/>
        <end position="293"/>
    </location>
</feature>
<dbReference type="Pfam" id="PF01148">
    <property type="entry name" value="CTP_transf_1"/>
    <property type="match status" value="2"/>
</dbReference>
<evidence type="ECO:0000256" key="3">
    <source>
        <dbReference type="ARBA" id="ARBA00005119"/>
    </source>
</evidence>
<dbReference type="PANTHER" id="PTHR13773:SF8">
    <property type="entry name" value="PHOSPHATIDATE CYTIDYLYLTRANSFERASE, PHOTORECEPTOR-SPECIFIC"/>
    <property type="match status" value="1"/>
</dbReference>
<evidence type="ECO:0000256" key="9">
    <source>
        <dbReference type="ARBA" id="ARBA00022692"/>
    </source>
</evidence>